<comment type="catalytic activity">
    <reaction evidence="6 8">
        <text>lipid IVA (E. coli) + CMP-3-deoxy-beta-D-manno-octulosonate = alpha-Kdo-(2-&gt;6)-lipid IVA (E. coli) + CMP + H(+)</text>
        <dbReference type="Rhea" id="RHEA:28066"/>
        <dbReference type="ChEBI" id="CHEBI:15378"/>
        <dbReference type="ChEBI" id="CHEBI:58603"/>
        <dbReference type="ChEBI" id="CHEBI:60364"/>
        <dbReference type="ChEBI" id="CHEBI:60377"/>
        <dbReference type="ChEBI" id="CHEBI:85987"/>
        <dbReference type="EC" id="2.4.99.12"/>
    </reaction>
</comment>
<reference evidence="11" key="1">
    <citation type="submission" date="2016-11" db="EMBL/GenBank/DDBJ databases">
        <authorList>
            <person name="Varghese N."/>
            <person name="Submissions S."/>
        </authorList>
    </citation>
    <scope>NUCLEOTIDE SEQUENCE [LARGE SCALE GENOMIC DNA]</scope>
    <source>
        <strain evidence="11">DSM 24786</strain>
    </source>
</reference>
<evidence type="ECO:0000256" key="3">
    <source>
        <dbReference type="ARBA" id="ARBA00019077"/>
    </source>
</evidence>
<dbReference type="EC" id="2.4.99.12" evidence="2 8"/>
<keyword evidence="8" id="KW-0472">Membrane</keyword>
<evidence type="ECO:0000256" key="4">
    <source>
        <dbReference type="ARBA" id="ARBA00022679"/>
    </source>
</evidence>
<dbReference type="PANTHER" id="PTHR42755:SF1">
    <property type="entry name" value="3-DEOXY-D-MANNO-OCTULOSONIC ACID TRANSFERASE, MITOCHONDRIAL-RELATED"/>
    <property type="match status" value="1"/>
</dbReference>
<comment type="function">
    <text evidence="8">Involved in lipopolysaccharide (LPS) biosynthesis. Catalyzes the transfer of 3-deoxy-D-manno-octulosonate (Kdo) residue(s) from CMP-Kdo to lipid IV(A), the tetraacyldisaccharide-1,4'-bisphosphate precursor of lipid A.</text>
</comment>
<dbReference type="GO" id="GO:0009244">
    <property type="term" value="P:lipopolysaccharide core region biosynthetic process"/>
    <property type="evidence" value="ECO:0007669"/>
    <property type="project" value="UniProtKB-UniRule"/>
</dbReference>
<organism evidence="10 11">
    <name type="scientific">Cellulophaga fucicola</name>
    <dbReference type="NCBI Taxonomy" id="76595"/>
    <lineage>
        <taxon>Bacteria</taxon>
        <taxon>Pseudomonadati</taxon>
        <taxon>Bacteroidota</taxon>
        <taxon>Flavobacteriia</taxon>
        <taxon>Flavobacteriales</taxon>
        <taxon>Flavobacteriaceae</taxon>
        <taxon>Cellulophaga</taxon>
    </lineage>
</organism>
<evidence type="ECO:0000256" key="7">
    <source>
        <dbReference type="PIRSR" id="PIRSR639901-1"/>
    </source>
</evidence>
<dbReference type="EMBL" id="FPIY01000002">
    <property type="protein sequence ID" value="SFW49016.1"/>
    <property type="molecule type" value="Genomic_DNA"/>
</dbReference>
<evidence type="ECO:0000256" key="5">
    <source>
        <dbReference type="ARBA" id="ARBA00031445"/>
    </source>
</evidence>
<keyword evidence="8" id="KW-0448">Lipopolysaccharide biosynthesis</keyword>
<feature type="active site" description="Proton acceptor" evidence="7">
    <location>
        <position position="60"/>
    </location>
</feature>
<feature type="domain" description="3-deoxy-D-manno-octulosonic-acid transferase N-terminal" evidence="9">
    <location>
        <begin position="42"/>
        <end position="206"/>
    </location>
</feature>
<evidence type="ECO:0000259" key="9">
    <source>
        <dbReference type="Pfam" id="PF04413"/>
    </source>
</evidence>
<evidence type="ECO:0000313" key="10">
    <source>
        <dbReference type="EMBL" id="SFW49016.1"/>
    </source>
</evidence>
<evidence type="ECO:0000256" key="2">
    <source>
        <dbReference type="ARBA" id="ARBA00012621"/>
    </source>
</evidence>
<dbReference type="PANTHER" id="PTHR42755">
    <property type="entry name" value="3-DEOXY-MANNO-OCTULOSONATE CYTIDYLYLTRANSFERASE"/>
    <property type="match status" value="1"/>
</dbReference>
<dbReference type="RefSeq" id="WP_072303648.1">
    <property type="nucleotide sequence ID" value="NZ_FPIY01000002.1"/>
</dbReference>
<evidence type="ECO:0000256" key="8">
    <source>
        <dbReference type="RuleBase" id="RU365103"/>
    </source>
</evidence>
<dbReference type="UniPathway" id="UPA00958"/>
<proteinExistence type="inferred from homology"/>
<dbReference type="SUPFAM" id="SSF53756">
    <property type="entry name" value="UDP-Glycosyltransferase/glycogen phosphorylase"/>
    <property type="match status" value="1"/>
</dbReference>
<comment type="similarity">
    <text evidence="8">Belongs to the glycosyltransferase group 1 family.</text>
</comment>
<evidence type="ECO:0000256" key="1">
    <source>
        <dbReference type="ARBA" id="ARBA00004713"/>
    </source>
</evidence>
<dbReference type="Gene3D" id="3.40.50.11720">
    <property type="entry name" value="3-Deoxy-D-manno-octulosonic-acid transferase, N-terminal domain"/>
    <property type="match status" value="1"/>
</dbReference>
<keyword evidence="8" id="KW-1003">Cell membrane</keyword>
<dbReference type="InterPro" id="IPR038107">
    <property type="entry name" value="Glycos_transf_N_sf"/>
</dbReference>
<dbReference type="OrthoDB" id="9789797at2"/>
<comment type="subcellular location">
    <subcellularLocation>
        <location evidence="8">Cell membrane</location>
    </subcellularLocation>
</comment>
<name>A0A1K1PMV8_9FLAO</name>
<comment type="pathway">
    <text evidence="1 8">Bacterial outer membrane biogenesis; LPS core biosynthesis.</text>
</comment>
<dbReference type="Gene3D" id="3.40.50.2000">
    <property type="entry name" value="Glycogen Phosphorylase B"/>
    <property type="match status" value="1"/>
</dbReference>
<dbReference type="STRING" id="76595.SAMN05660313_02026"/>
<keyword evidence="11" id="KW-1185">Reference proteome</keyword>
<dbReference type="GO" id="GO:0005886">
    <property type="term" value="C:plasma membrane"/>
    <property type="evidence" value="ECO:0007669"/>
    <property type="project" value="UniProtKB-SubCell"/>
</dbReference>
<dbReference type="InterPro" id="IPR039901">
    <property type="entry name" value="Kdotransferase"/>
</dbReference>
<dbReference type="GO" id="GO:0009245">
    <property type="term" value="P:lipid A biosynthetic process"/>
    <property type="evidence" value="ECO:0007669"/>
    <property type="project" value="TreeGrafter"/>
</dbReference>
<keyword evidence="4 8" id="KW-0808">Transferase</keyword>
<dbReference type="InterPro" id="IPR007507">
    <property type="entry name" value="Glycos_transf_N"/>
</dbReference>
<dbReference type="AlphaFoldDB" id="A0A1K1PMV8"/>
<dbReference type="Pfam" id="PF04413">
    <property type="entry name" value="Glycos_transf_N"/>
    <property type="match status" value="1"/>
</dbReference>
<accession>A0A1K1PMV8</accession>
<protein>
    <recommendedName>
        <fullName evidence="3 8">3-deoxy-D-manno-octulosonic acid transferase</fullName>
        <shortName evidence="8">Kdo transferase</shortName>
        <ecNumber evidence="2 8">2.4.99.12</ecNumber>
    </recommendedName>
    <alternativeName>
        <fullName evidence="5 8">Lipid IV(A) 3-deoxy-D-manno-octulosonic acid transferase</fullName>
    </alternativeName>
</protein>
<sequence length="413" mass="46790">MHLLYNIVVHIAAILVKIIANFSPKIKLFVQGRKDIYTRLNKSISKNNNVIWIHTASLGEYEQGLPVIEKVKAEYPDYKIVVSFFSPSGYEVKKNDPIADAIVYLPLDTLKNAKKFIQTLNPKLAIFVKYEIWPNHLKILKEKQIPTLLVSAFFKKEQSFFKWYGGFMRNSLTAFTHFFVQDTNSKELLKSIGYTNCTIGGDTRFDRVSEILERDNTLDFMSNFTKGKTCVVAGSTWPQGHLFLLDFINKNSLQNTKFVIAPHNIKPTQIQELKKSITKKVVLFSEINNRDISSFDVLIIDTIGILTKVYSYANIAYVGGGFTKGGLHNTLEPAVFGVPILIGPIYKGFKEAEDLVQLKGVLTAANKEEFTEKLNQLLTQNTFYQTTAEINKSYVAKNIGASIQITTYIRTLL</sequence>
<evidence type="ECO:0000256" key="6">
    <source>
        <dbReference type="ARBA" id="ARBA00049183"/>
    </source>
</evidence>
<dbReference type="Proteomes" id="UP000183257">
    <property type="component" value="Unassembled WGS sequence"/>
</dbReference>
<evidence type="ECO:0000313" key="11">
    <source>
        <dbReference type="Proteomes" id="UP000183257"/>
    </source>
</evidence>
<dbReference type="GO" id="GO:0043842">
    <property type="term" value="F:Kdo transferase activity"/>
    <property type="evidence" value="ECO:0007669"/>
    <property type="project" value="UniProtKB-EC"/>
</dbReference>
<gene>
    <name evidence="10" type="ORF">SAMN05660313_02026</name>
</gene>